<dbReference type="CDD" id="cd06576">
    <property type="entry name" value="PASTA_Pbp2x-like_1"/>
    <property type="match status" value="1"/>
</dbReference>
<evidence type="ECO:0000256" key="4">
    <source>
        <dbReference type="ARBA" id="ARBA00012448"/>
    </source>
</evidence>
<feature type="domain" description="PASTA" evidence="8">
    <location>
        <begin position="652"/>
        <end position="708"/>
    </location>
</feature>
<evidence type="ECO:0000256" key="3">
    <source>
        <dbReference type="ARBA" id="ARBA00007171"/>
    </source>
</evidence>
<dbReference type="InterPro" id="IPR036138">
    <property type="entry name" value="PBP_dimer_sf"/>
</dbReference>
<dbReference type="InterPro" id="IPR005543">
    <property type="entry name" value="PASTA_dom"/>
</dbReference>
<dbReference type="GO" id="GO:0071555">
    <property type="term" value="P:cell wall organization"/>
    <property type="evidence" value="ECO:0007669"/>
    <property type="project" value="TreeGrafter"/>
</dbReference>
<gene>
    <name evidence="9" type="ORF">D7Z54_20970</name>
</gene>
<proteinExistence type="inferred from homology"/>
<dbReference type="Pfam" id="PF03717">
    <property type="entry name" value="PBP_dimer"/>
    <property type="match status" value="1"/>
</dbReference>
<dbReference type="Proteomes" id="UP000275076">
    <property type="component" value="Unassembled WGS sequence"/>
</dbReference>
<comment type="pathway">
    <text evidence="2">Cell wall biogenesis; peptidoglycan biosynthesis.</text>
</comment>
<dbReference type="UniPathway" id="UPA00219"/>
<dbReference type="PANTHER" id="PTHR30627:SF26">
    <property type="entry name" value="PENICILLIN-BINDING PROTEIN 2B"/>
    <property type="match status" value="1"/>
</dbReference>
<dbReference type="SUPFAM" id="SSF56601">
    <property type="entry name" value="beta-lactamase/transpeptidase-like"/>
    <property type="match status" value="1"/>
</dbReference>
<reference evidence="9 10" key="1">
    <citation type="submission" date="2018-10" db="EMBL/GenBank/DDBJ databases">
        <title>Draft genome sequence of Bacillus salarius IM0101, isolated from a hypersaline soil in Inner Mongolia, China.</title>
        <authorList>
            <person name="Yamprayoonswat W."/>
            <person name="Boonvisut S."/>
            <person name="Jumpathong W."/>
            <person name="Sittihan S."/>
            <person name="Ruangsuj P."/>
            <person name="Wanthongcharoen S."/>
            <person name="Thongpramul N."/>
            <person name="Pimmason S."/>
            <person name="Yu B."/>
            <person name="Yasawong M."/>
        </authorList>
    </citation>
    <scope>NUCLEOTIDE SEQUENCE [LARGE SCALE GENOMIC DNA]</scope>
    <source>
        <strain evidence="9 10">IM0101</strain>
    </source>
</reference>
<dbReference type="Pfam" id="PF00905">
    <property type="entry name" value="Transpeptidase"/>
    <property type="match status" value="1"/>
</dbReference>
<evidence type="ECO:0000259" key="8">
    <source>
        <dbReference type="PROSITE" id="PS51178"/>
    </source>
</evidence>
<dbReference type="GO" id="GO:0009252">
    <property type="term" value="P:peptidoglycan biosynthetic process"/>
    <property type="evidence" value="ECO:0007669"/>
    <property type="project" value="UniProtKB-UniPathway"/>
</dbReference>
<keyword evidence="5" id="KW-0472">Membrane</keyword>
<feature type="domain" description="PASTA" evidence="8">
    <location>
        <begin position="591"/>
        <end position="651"/>
    </location>
</feature>
<dbReference type="Pfam" id="PF03793">
    <property type="entry name" value="PASTA"/>
    <property type="match status" value="2"/>
</dbReference>
<evidence type="ECO:0000256" key="7">
    <source>
        <dbReference type="SAM" id="MobiDB-lite"/>
    </source>
</evidence>
<name>A0A3R9PID5_9BACI</name>
<comment type="caution">
    <text evidence="9">The sequence shown here is derived from an EMBL/GenBank/DDBJ whole genome shotgun (WGS) entry which is preliminary data.</text>
</comment>
<accession>A0A3R9PID5</accession>
<evidence type="ECO:0000256" key="5">
    <source>
        <dbReference type="ARBA" id="ARBA00023136"/>
    </source>
</evidence>
<dbReference type="InterPro" id="IPR001460">
    <property type="entry name" value="PCN-bd_Tpept"/>
</dbReference>
<evidence type="ECO:0000313" key="9">
    <source>
        <dbReference type="EMBL" id="RSL31340.1"/>
    </source>
</evidence>
<dbReference type="InterPro" id="IPR005311">
    <property type="entry name" value="PBP_dimer"/>
</dbReference>
<dbReference type="GO" id="GO:0005886">
    <property type="term" value="C:plasma membrane"/>
    <property type="evidence" value="ECO:0007669"/>
    <property type="project" value="TreeGrafter"/>
</dbReference>
<evidence type="ECO:0000256" key="1">
    <source>
        <dbReference type="ARBA" id="ARBA00004370"/>
    </source>
</evidence>
<comment type="subcellular location">
    <subcellularLocation>
        <location evidence="1">Membrane</location>
    </subcellularLocation>
</comment>
<evidence type="ECO:0000313" key="10">
    <source>
        <dbReference type="Proteomes" id="UP000275076"/>
    </source>
</evidence>
<dbReference type="SMART" id="SM00740">
    <property type="entry name" value="PASTA"/>
    <property type="match status" value="2"/>
</dbReference>
<feature type="region of interest" description="Disordered" evidence="7">
    <location>
        <begin position="705"/>
        <end position="733"/>
    </location>
</feature>
<sequence>MTQKRKSIIKRALLLLTIIILFFLVFAGRVIYVQVGKEVDGQNLEAMAESRWTTSTTLHGQRGTIYDREGSPLAEEVQSYTVFAVLDEDYESYVENPSKTAEKLAPLIEKDVSELTNMFRKGIEEGKFQIELGSGSKYLSLSKKKKIDELNLPGIYFRTEPKRYYPNQKFASHVLGYTEHDMSEAKMGLELELDENMSPTDGSLSYQRNRQGTPLWNVNEQLVEPEDGEDVYLTIDSNIQTAIEQAMTKVEEQYNPNKMTAIVANAQTGEVLGMGNRPSFNPNEYESITNYTNYAVSDRIEPGSTMKMFTLAAAIEEGVFDGSDTFQSGTYNIGSSTIGDHNNSQGWGQITYDEGLIRSSNVAFAKVALEKLGPERFFKYMNKFGFSERTGIDLPNEANSNLAKPTDLNTAITGFGQSSAVTPIQLLQAATAVANDGEMMTPYIVDKIYNSKEDQYSYEASPESAGNPISEDTATKAREKLEQVVTSEDGTGQPFQIDGIDVAGKTGTAQISDPNGPGYLSGDDQNIFSFIGMAPVDDPSIIVYVAVDRPNLEDTESGSSPVSQIFNPVMKQSLSYLNLSPNDVEEEEVYEEDGVKAESYVDENLDEAVAQLEDRGLAPLTIGDGSTITDQYPTAGEPLIIGEKVFLLTDGEISMPDMTGWSLRDVKRLSTLLELQLDHLGSGYVTDQSVDPGATVQKGGHLTIELQTAAENNSKTKQEQQESDEQKAEQQRE</sequence>
<dbReference type="SUPFAM" id="SSF54184">
    <property type="entry name" value="Penicillin-binding protein 2x (pbp-2x), c-terminal domain"/>
    <property type="match status" value="2"/>
</dbReference>
<dbReference type="PROSITE" id="PS51178">
    <property type="entry name" value="PASTA"/>
    <property type="match status" value="2"/>
</dbReference>
<evidence type="ECO:0000256" key="6">
    <source>
        <dbReference type="ARBA" id="ARBA00034000"/>
    </source>
</evidence>
<dbReference type="InterPro" id="IPR050515">
    <property type="entry name" value="Beta-lactam/transpept"/>
</dbReference>
<organism evidence="9 10">
    <name type="scientific">Salibacterium salarium</name>
    <dbReference type="NCBI Taxonomy" id="284579"/>
    <lineage>
        <taxon>Bacteria</taxon>
        <taxon>Bacillati</taxon>
        <taxon>Bacillota</taxon>
        <taxon>Bacilli</taxon>
        <taxon>Bacillales</taxon>
        <taxon>Bacillaceae</taxon>
    </lineage>
</organism>
<dbReference type="GO" id="GO:0008658">
    <property type="term" value="F:penicillin binding"/>
    <property type="evidence" value="ECO:0007669"/>
    <property type="project" value="InterPro"/>
</dbReference>
<dbReference type="Gene3D" id="3.90.1310.10">
    <property type="entry name" value="Penicillin-binding protein 2a (Domain 2)"/>
    <property type="match status" value="1"/>
</dbReference>
<evidence type="ECO:0000256" key="2">
    <source>
        <dbReference type="ARBA" id="ARBA00004752"/>
    </source>
</evidence>
<dbReference type="Gene3D" id="3.40.710.10">
    <property type="entry name" value="DD-peptidase/beta-lactamase superfamily"/>
    <property type="match status" value="1"/>
</dbReference>
<comment type="catalytic activity">
    <reaction evidence="6">
        <text>Preferential cleavage: (Ac)2-L-Lys-D-Ala-|-D-Ala. Also transpeptidation of peptidyl-alanyl moieties that are N-acyl substituents of D-alanine.</text>
        <dbReference type="EC" id="3.4.16.4"/>
    </reaction>
</comment>
<feature type="compositionally biased region" description="Basic and acidic residues" evidence="7">
    <location>
        <begin position="714"/>
        <end position="733"/>
    </location>
</feature>
<dbReference type="PANTHER" id="PTHR30627">
    <property type="entry name" value="PEPTIDOGLYCAN D,D-TRANSPEPTIDASE"/>
    <property type="match status" value="1"/>
</dbReference>
<dbReference type="EMBL" id="RBVX01000025">
    <property type="protein sequence ID" value="RSL31340.1"/>
    <property type="molecule type" value="Genomic_DNA"/>
</dbReference>
<dbReference type="CDD" id="cd06575">
    <property type="entry name" value="PASTA_Pbp2x-like_2"/>
    <property type="match status" value="1"/>
</dbReference>
<keyword evidence="10" id="KW-1185">Reference proteome</keyword>
<dbReference type="GO" id="GO:0009002">
    <property type="term" value="F:serine-type D-Ala-D-Ala carboxypeptidase activity"/>
    <property type="evidence" value="ECO:0007669"/>
    <property type="project" value="UniProtKB-EC"/>
</dbReference>
<dbReference type="EC" id="3.4.16.4" evidence="4"/>
<dbReference type="OrthoDB" id="9804124at2"/>
<protein>
    <recommendedName>
        <fullName evidence="4">serine-type D-Ala-D-Ala carboxypeptidase</fullName>
        <ecNumber evidence="4">3.4.16.4</ecNumber>
    </recommendedName>
</protein>
<comment type="similarity">
    <text evidence="3">Belongs to the transpeptidase family.</text>
</comment>
<dbReference type="Gene3D" id="3.30.70.2110">
    <property type="match status" value="1"/>
</dbReference>
<dbReference type="AlphaFoldDB" id="A0A3R9PID5"/>
<dbReference type="InterPro" id="IPR012338">
    <property type="entry name" value="Beta-lactam/transpept-like"/>
</dbReference>
<dbReference type="SUPFAM" id="SSF56519">
    <property type="entry name" value="Penicillin binding protein dimerisation domain"/>
    <property type="match status" value="1"/>
</dbReference>